<gene>
    <name evidence="4" type="ORF">RM573_16130</name>
</gene>
<feature type="region of interest" description="Disordered" evidence="1">
    <location>
        <begin position="1"/>
        <end position="21"/>
    </location>
</feature>
<proteinExistence type="predicted"/>
<dbReference type="Gene3D" id="3.30.70.1070">
    <property type="entry name" value="Sporulation related repeat"/>
    <property type="match status" value="1"/>
</dbReference>
<evidence type="ECO:0000256" key="2">
    <source>
        <dbReference type="SAM" id="Phobius"/>
    </source>
</evidence>
<evidence type="ECO:0000313" key="5">
    <source>
        <dbReference type="Proteomes" id="UP001266357"/>
    </source>
</evidence>
<dbReference type="InterPro" id="IPR052521">
    <property type="entry name" value="Cell_div_SPOR-domain"/>
</dbReference>
<dbReference type="EMBL" id="JAVRIF010000011">
    <property type="protein sequence ID" value="MDT0605133.1"/>
    <property type="molecule type" value="Genomic_DNA"/>
</dbReference>
<feature type="transmembrane region" description="Helical" evidence="2">
    <location>
        <begin position="37"/>
        <end position="54"/>
    </location>
</feature>
<dbReference type="PROSITE" id="PS51724">
    <property type="entry name" value="SPOR"/>
    <property type="match status" value="1"/>
</dbReference>
<sequence length="186" mass="21073">MAHQDYVSRSRTPKKKSNPYQPKHAEVAVGLSLKIKLIALVLLIALPAFAYLLWSIKDIETPTVAEQIEQSQHEENASQLPTPPKEKWQYMEQLKSKEVEVGEYAVVEKGPYKMQCGSFRTRKQAEVMKANIAFSGLSAQISAAKGSSGTWHKVFLGPYEKKRNAEKDKHKLSSNNISTCQIWLWK</sequence>
<dbReference type="PANTHER" id="PTHR38687">
    <property type="entry name" value="CELL DIVISION PROTEIN DEDD-RELATED"/>
    <property type="match status" value="1"/>
</dbReference>
<evidence type="ECO:0000259" key="3">
    <source>
        <dbReference type="PROSITE" id="PS51724"/>
    </source>
</evidence>
<name>A0ABU3A5H0_9GAMM</name>
<feature type="domain" description="SPOR" evidence="3">
    <location>
        <begin position="106"/>
        <end position="186"/>
    </location>
</feature>
<dbReference type="InterPro" id="IPR036680">
    <property type="entry name" value="SPOR-like_sf"/>
</dbReference>
<evidence type="ECO:0000313" key="4">
    <source>
        <dbReference type="EMBL" id="MDT0605133.1"/>
    </source>
</evidence>
<protein>
    <submittedName>
        <fullName evidence="4">SPOR domain-containing protein</fullName>
    </submittedName>
</protein>
<dbReference type="SUPFAM" id="SSF110997">
    <property type="entry name" value="Sporulation related repeat"/>
    <property type="match status" value="1"/>
</dbReference>
<dbReference type="PANTHER" id="PTHR38687:SF2">
    <property type="entry name" value="CELL DIVISION PROTEIN FTSN"/>
    <property type="match status" value="1"/>
</dbReference>
<dbReference type="Pfam" id="PF05036">
    <property type="entry name" value="SPOR"/>
    <property type="match status" value="1"/>
</dbReference>
<keyword evidence="2" id="KW-0472">Membrane</keyword>
<accession>A0ABU3A5H0</accession>
<keyword evidence="2" id="KW-0812">Transmembrane</keyword>
<keyword evidence="2" id="KW-1133">Transmembrane helix</keyword>
<organism evidence="4 5">
    <name type="scientific">Thalassotalea castellviae</name>
    <dbReference type="NCBI Taxonomy" id="3075612"/>
    <lineage>
        <taxon>Bacteria</taxon>
        <taxon>Pseudomonadati</taxon>
        <taxon>Pseudomonadota</taxon>
        <taxon>Gammaproteobacteria</taxon>
        <taxon>Alteromonadales</taxon>
        <taxon>Colwelliaceae</taxon>
        <taxon>Thalassotalea</taxon>
    </lineage>
</organism>
<dbReference type="RefSeq" id="WP_311584392.1">
    <property type="nucleotide sequence ID" value="NZ_JAVRIF010000011.1"/>
</dbReference>
<dbReference type="InterPro" id="IPR007730">
    <property type="entry name" value="SPOR-like_dom"/>
</dbReference>
<keyword evidence="5" id="KW-1185">Reference proteome</keyword>
<evidence type="ECO:0000256" key="1">
    <source>
        <dbReference type="SAM" id="MobiDB-lite"/>
    </source>
</evidence>
<reference evidence="4 5" key="1">
    <citation type="submission" date="2023-09" db="EMBL/GenBank/DDBJ databases">
        <authorList>
            <person name="Rey-Velasco X."/>
        </authorList>
    </citation>
    <scope>NUCLEOTIDE SEQUENCE [LARGE SCALE GENOMIC DNA]</scope>
    <source>
        <strain evidence="4 5">W431</strain>
    </source>
</reference>
<comment type="caution">
    <text evidence="4">The sequence shown here is derived from an EMBL/GenBank/DDBJ whole genome shotgun (WGS) entry which is preliminary data.</text>
</comment>
<dbReference type="Proteomes" id="UP001266357">
    <property type="component" value="Unassembled WGS sequence"/>
</dbReference>